<organism evidence="6 7">
    <name type="scientific">Thioalkalivibrio paradoxus ARh 1</name>
    <dbReference type="NCBI Taxonomy" id="713585"/>
    <lineage>
        <taxon>Bacteria</taxon>
        <taxon>Pseudomonadati</taxon>
        <taxon>Pseudomonadota</taxon>
        <taxon>Gammaproteobacteria</taxon>
        <taxon>Chromatiales</taxon>
        <taxon>Ectothiorhodospiraceae</taxon>
        <taxon>Thioalkalivibrio</taxon>
    </lineage>
</organism>
<dbReference type="PROSITE" id="PS00198">
    <property type="entry name" value="4FE4S_FER_1"/>
    <property type="match status" value="2"/>
</dbReference>
<name>W0DFY2_9GAMM</name>
<feature type="domain" description="4Fe-4S ferredoxin-type" evidence="5">
    <location>
        <begin position="361"/>
        <end position="392"/>
    </location>
</feature>
<dbReference type="AlphaFoldDB" id="W0DFY2"/>
<reference evidence="6 7" key="1">
    <citation type="submission" date="2013-12" db="EMBL/GenBank/DDBJ databases">
        <authorList>
            <consortium name="DOE Joint Genome Institute"/>
            <person name="Muyzer G."/>
            <person name="Huntemann M."/>
            <person name="Han J."/>
            <person name="Chen A."/>
            <person name="Kyrpides N."/>
            <person name="Mavromatis K."/>
            <person name="Markowitz V."/>
            <person name="Palaniappan K."/>
            <person name="Ivanova N."/>
            <person name="Schaumberg A."/>
            <person name="Pati A."/>
            <person name="Liolios K."/>
            <person name="Nordberg H.P."/>
            <person name="Cantor M.N."/>
            <person name="Hua S.X."/>
            <person name="Woyke T."/>
        </authorList>
    </citation>
    <scope>NUCLEOTIDE SEQUENCE [LARGE SCALE GENOMIC DNA]</scope>
    <source>
        <strain evidence="6 7">ARh 1</strain>
    </source>
</reference>
<dbReference type="SUPFAM" id="SSF54862">
    <property type="entry name" value="4Fe-4S ferredoxins"/>
    <property type="match status" value="1"/>
</dbReference>
<dbReference type="EMBL" id="CP007029">
    <property type="protein sequence ID" value="AHE97261.1"/>
    <property type="molecule type" value="Genomic_DNA"/>
</dbReference>
<dbReference type="Gene3D" id="3.30.70.20">
    <property type="match status" value="2"/>
</dbReference>
<feature type="domain" description="4Fe-4S ferredoxin-type" evidence="5">
    <location>
        <begin position="130"/>
        <end position="159"/>
    </location>
</feature>
<dbReference type="GO" id="GO:0051539">
    <property type="term" value="F:4 iron, 4 sulfur cluster binding"/>
    <property type="evidence" value="ECO:0007669"/>
    <property type="project" value="UniProtKB-KW"/>
</dbReference>
<keyword evidence="4" id="KW-0411">Iron-sulfur</keyword>
<feature type="domain" description="4Fe-4S ferredoxin-type" evidence="5">
    <location>
        <begin position="332"/>
        <end position="357"/>
    </location>
</feature>
<dbReference type="PANTHER" id="PTHR43687">
    <property type="entry name" value="ADENYLYLSULFATE REDUCTASE, BETA SUBUNIT"/>
    <property type="match status" value="1"/>
</dbReference>
<dbReference type="PROSITE" id="PS51379">
    <property type="entry name" value="4FE4S_FER_2"/>
    <property type="match status" value="3"/>
</dbReference>
<accession>W0DFY2</accession>
<evidence type="ECO:0000313" key="6">
    <source>
        <dbReference type="EMBL" id="AHE97261.1"/>
    </source>
</evidence>
<dbReference type="Proteomes" id="UP000005289">
    <property type="component" value="Chromosome"/>
</dbReference>
<dbReference type="Pfam" id="PF12838">
    <property type="entry name" value="Fer4_7"/>
    <property type="match status" value="2"/>
</dbReference>
<dbReference type="GO" id="GO:0046872">
    <property type="term" value="F:metal ion binding"/>
    <property type="evidence" value="ECO:0007669"/>
    <property type="project" value="UniProtKB-KW"/>
</dbReference>
<proteinExistence type="predicted"/>
<dbReference type="InterPro" id="IPR017900">
    <property type="entry name" value="4Fe4S_Fe_S_CS"/>
</dbReference>
<keyword evidence="3" id="KW-0408">Iron</keyword>
<dbReference type="InterPro" id="IPR050572">
    <property type="entry name" value="Fe-S_Ferredoxin"/>
</dbReference>
<dbReference type="KEGG" id="tti:THITH_02125"/>
<dbReference type="HOGENOM" id="CLU_022482_1_0_6"/>
<evidence type="ECO:0000256" key="3">
    <source>
        <dbReference type="ARBA" id="ARBA00023004"/>
    </source>
</evidence>
<dbReference type="InterPro" id="IPR017896">
    <property type="entry name" value="4Fe4S_Fe-S-bd"/>
</dbReference>
<gene>
    <name evidence="6" type="ORF">THITH_02125</name>
</gene>
<evidence type="ECO:0000256" key="2">
    <source>
        <dbReference type="ARBA" id="ARBA00022723"/>
    </source>
</evidence>
<keyword evidence="2" id="KW-0479">Metal-binding</keyword>
<dbReference type="STRING" id="713585.THITH_02125"/>
<evidence type="ECO:0000313" key="7">
    <source>
        <dbReference type="Proteomes" id="UP000005289"/>
    </source>
</evidence>
<evidence type="ECO:0000256" key="4">
    <source>
        <dbReference type="ARBA" id="ARBA00023014"/>
    </source>
</evidence>
<keyword evidence="1" id="KW-0004">4Fe-4S</keyword>
<protein>
    <submittedName>
        <fullName evidence="6">(Fe-S)-binding protein</fullName>
    </submittedName>
</protein>
<keyword evidence="7" id="KW-1185">Reference proteome</keyword>
<evidence type="ECO:0000259" key="5">
    <source>
        <dbReference type="PROSITE" id="PS51379"/>
    </source>
</evidence>
<sequence>MSVLYSNGREPLIEGHLGSFRVTVQVGGRTANVATLMHSGQDAFDLVLDLGLAPLITAEWPPLGYFAPAFGDPEAFDQALESLRELRGEFEKPKFFEYDPGICAHSRSGIQGCTRCIDACPAVAIRSLGETIEVQPELCQGGGICATVCPTGAITYAYPRPADLILRVQTLLGQYREHGGEDPVLLFFDDESGAEPLERMEPLPGEVLAIEVDELGSVGLDVLLSSLAAGAREVLLLDTPALPAKVRRNLQEQLGHARAILQALGYPRQALRLAQAGAGWTRGTEPMPVIEPARVNGSGGKRSTLYAALDHLHAEAPAPQSEIALQTGAPFGAIRVDLNACTLCMACAAVCPAQAVSTPGDTPRLDFTEARCVQCGICERSCPEQAISLSPRLLTDRLQRDRSRVLHEEEPFACVACGKPFATRSMIDQILHRLDGHPMFQDEAARRRLMMCEDCRVIDMFQAGQGGPGGTV</sequence>
<dbReference type="PANTHER" id="PTHR43687:SF4">
    <property type="entry name" value="BLR5484 PROTEIN"/>
    <property type="match status" value="1"/>
</dbReference>
<evidence type="ECO:0000256" key="1">
    <source>
        <dbReference type="ARBA" id="ARBA00022485"/>
    </source>
</evidence>